<dbReference type="Gene3D" id="2.60.120.10">
    <property type="entry name" value="Jelly Rolls"/>
    <property type="match status" value="1"/>
</dbReference>
<evidence type="ECO:0000313" key="2">
    <source>
        <dbReference type="EMBL" id="GGH32360.1"/>
    </source>
</evidence>
<proteinExistence type="predicted"/>
<dbReference type="InterPro" id="IPR018490">
    <property type="entry name" value="cNMP-bd_dom_sf"/>
</dbReference>
<evidence type="ECO:0000259" key="1">
    <source>
        <dbReference type="PROSITE" id="PS50042"/>
    </source>
</evidence>
<dbReference type="InterPro" id="IPR000595">
    <property type="entry name" value="cNMP-bd_dom"/>
</dbReference>
<gene>
    <name evidence="2" type="ORF">GCM10007423_21810</name>
</gene>
<evidence type="ECO:0000313" key="3">
    <source>
        <dbReference type="Proteomes" id="UP000600214"/>
    </source>
</evidence>
<dbReference type="SUPFAM" id="SSF51206">
    <property type="entry name" value="cAMP-binding domain-like"/>
    <property type="match status" value="1"/>
</dbReference>
<dbReference type="SMART" id="SM00100">
    <property type="entry name" value="cNMP"/>
    <property type="match status" value="1"/>
</dbReference>
<dbReference type="Proteomes" id="UP000600214">
    <property type="component" value="Unassembled WGS sequence"/>
</dbReference>
<keyword evidence="3" id="KW-1185">Reference proteome</keyword>
<dbReference type="EMBL" id="BMIA01000001">
    <property type="protein sequence ID" value="GGH32360.1"/>
    <property type="molecule type" value="Genomic_DNA"/>
</dbReference>
<reference evidence="3" key="1">
    <citation type="journal article" date="2019" name="Int. J. Syst. Evol. Microbiol.">
        <title>The Global Catalogue of Microorganisms (GCM) 10K type strain sequencing project: providing services to taxonomists for standard genome sequencing and annotation.</title>
        <authorList>
            <consortium name="The Broad Institute Genomics Platform"/>
            <consortium name="The Broad Institute Genome Sequencing Center for Infectious Disease"/>
            <person name="Wu L."/>
            <person name="Ma J."/>
        </authorList>
    </citation>
    <scope>NUCLEOTIDE SEQUENCE [LARGE SCALE GENOMIC DNA]</scope>
    <source>
        <strain evidence="3">CGMCC 1.15288</strain>
    </source>
</reference>
<sequence>MTAPPSPLILNYICYSSDKSLVKSMIFRELLPKSIIVKTMQTQNAYDRLKSVLETLVPLSDEEWGSLRAAFTERTVDSKTIITREGEIEKEVYFICSGLVRLYYQTRDNEQITAFIFCENMFASCMESFIKQHPSTQNLETLESCTILVLSTDNLNALYEQVPKTHVIMRKVMEARFIAAQQLLSSYILAGPKERYELFSLHYPHLVQRVPQYILASFLGITPVSLSRIRKRIARSG</sequence>
<dbReference type="Pfam" id="PF00027">
    <property type="entry name" value="cNMP_binding"/>
    <property type="match status" value="1"/>
</dbReference>
<accession>A0ABQ1YNW2</accession>
<dbReference type="CDD" id="cd00038">
    <property type="entry name" value="CAP_ED"/>
    <property type="match status" value="1"/>
</dbReference>
<organism evidence="2 3">
    <name type="scientific">Dyadobacter endophyticus</name>
    <dbReference type="NCBI Taxonomy" id="1749036"/>
    <lineage>
        <taxon>Bacteria</taxon>
        <taxon>Pseudomonadati</taxon>
        <taxon>Bacteroidota</taxon>
        <taxon>Cytophagia</taxon>
        <taxon>Cytophagales</taxon>
        <taxon>Spirosomataceae</taxon>
        <taxon>Dyadobacter</taxon>
    </lineage>
</organism>
<dbReference type="InterPro" id="IPR014710">
    <property type="entry name" value="RmlC-like_jellyroll"/>
</dbReference>
<name>A0ABQ1YNW2_9BACT</name>
<comment type="caution">
    <text evidence="2">The sequence shown here is derived from an EMBL/GenBank/DDBJ whole genome shotgun (WGS) entry which is preliminary data.</text>
</comment>
<protein>
    <recommendedName>
        <fullName evidence="1">Cyclic nucleotide-binding domain-containing protein</fullName>
    </recommendedName>
</protein>
<feature type="domain" description="Cyclic nucleotide-binding" evidence="1">
    <location>
        <begin position="55"/>
        <end position="158"/>
    </location>
</feature>
<dbReference type="PROSITE" id="PS50042">
    <property type="entry name" value="CNMP_BINDING_3"/>
    <property type="match status" value="1"/>
</dbReference>